<evidence type="ECO:0000313" key="1">
    <source>
        <dbReference type="EMBL" id="RXG17968.1"/>
    </source>
</evidence>
<evidence type="ECO:0008006" key="3">
    <source>
        <dbReference type="Google" id="ProtNLM"/>
    </source>
</evidence>
<gene>
    <name evidence="1" type="ORF">DSM04_101154</name>
</gene>
<protein>
    <recommendedName>
        <fullName evidence="3">Nucleotidyltransferase AbiEii toxin of type IV toxin-antitoxin system</fullName>
    </recommendedName>
</protein>
<proteinExistence type="predicted"/>
<dbReference type="EMBL" id="QOVI01000001">
    <property type="protein sequence ID" value="RXG17968.1"/>
    <property type="molecule type" value="Genomic_DNA"/>
</dbReference>
<dbReference type="Proteomes" id="UP000289821">
    <property type="component" value="Unassembled WGS sequence"/>
</dbReference>
<dbReference type="RefSeq" id="WP_128759563.1">
    <property type="nucleotide sequence ID" value="NZ_QOVI01000001.1"/>
</dbReference>
<dbReference type="Pfam" id="PF08843">
    <property type="entry name" value="AbiEii"/>
    <property type="match status" value="1"/>
</dbReference>
<sequence length="230" mass="26029">MENKIINIDTVAQVAIALKDLKSKMIFVGGAIVSLYTDDPSAEEIRPTQDIDLTTELVTYTDLLNLQEKLSELKIYPDPNAGDIISYLFNNIAIDIVPGKDGLTGPANKWYSYGFNDIRTTFAKDQEIQIFSPAVFIATKFEAFHSRGSDFRTSHDFEDIINLLNNCTYIVKDVNKAHRDVISYLQSELSIIMESPLKNELLAAHIHPLIREERIVILEEKINEILAIRV</sequence>
<reference evidence="1 2" key="1">
    <citation type="submission" date="2018-07" db="EMBL/GenBank/DDBJ databases">
        <title>Leeuwenhoekiella genomics.</title>
        <authorList>
            <person name="Tahon G."/>
            <person name="Willems A."/>
        </authorList>
    </citation>
    <scope>NUCLEOTIDE SEQUENCE [LARGE SCALE GENOMIC DNA]</scope>
    <source>
        <strain evidence="1 2">R-50232</strain>
    </source>
</reference>
<evidence type="ECO:0000313" key="2">
    <source>
        <dbReference type="Proteomes" id="UP000289821"/>
    </source>
</evidence>
<dbReference type="AlphaFoldDB" id="A0A4Q0NZR5"/>
<name>A0A4Q0NZR5_9FLAO</name>
<accession>A0A4Q0NZR5</accession>
<organism evidence="1 2">
    <name type="scientific">Leeuwenhoekiella aestuarii</name>
    <dbReference type="NCBI Taxonomy" id="2249426"/>
    <lineage>
        <taxon>Bacteria</taxon>
        <taxon>Pseudomonadati</taxon>
        <taxon>Bacteroidota</taxon>
        <taxon>Flavobacteriia</taxon>
        <taxon>Flavobacteriales</taxon>
        <taxon>Flavobacteriaceae</taxon>
        <taxon>Leeuwenhoekiella</taxon>
    </lineage>
</organism>
<keyword evidence="2" id="KW-1185">Reference proteome</keyword>
<dbReference type="InterPro" id="IPR014942">
    <property type="entry name" value="AbiEii"/>
</dbReference>
<comment type="caution">
    <text evidence="1">The sequence shown here is derived from an EMBL/GenBank/DDBJ whole genome shotgun (WGS) entry which is preliminary data.</text>
</comment>